<evidence type="ECO:0000313" key="1">
    <source>
        <dbReference type="EMBL" id="SDV49649.1"/>
    </source>
</evidence>
<dbReference type="AlphaFoldDB" id="A0A1H2PSR9"/>
<name>A0A1H2PSR9_9BURK</name>
<reference evidence="2" key="1">
    <citation type="submission" date="2016-09" db="EMBL/GenBank/DDBJ databases">
        <authorList>
            <person name="Varghese N."/>
            <person name="Submissions S."/>
        </authorList>
    </citation>
    <scope>NUCLEOTIDE SEQUENCE [LARGE SCALE GENOMIC DNA]</scope>
    <source>
        <strain evidence="2">JS23</strain>
    </source>
</reference>
<keyword evidence="2" id="KW-1185">Reference proteome</keyword>
<protein>
    <submittedName>
        <fullName evidence="1">Uncharacterized protein</fullName>
    </submittedName>
</protein>
<dbReference type="EMBL" id="FNLO01000009">
    <property type="protein sequence ID" value="SDV49649.1"/>
    <property type="molecule type" value="Genomic_DNA"/>
</dbReference>
<proteinExistence type="predicted"/>
<evidence type="ECO:0000313" key="2">
    <source>
        <dbReference type="Proteomes" id="UP000243719"/>
    </source>
</evidence>
<accession>A0A1H2PSR9</accession>
<sequence length="81" mass="8584">MSPSSLFPVSPFSTAFMAVKSMGVDNGRGRSTAEGHAASTPYGHSLSLAAKRLLAVTRRSFGIDEVSVPRSGASTNERRDR</sequence>
<dbReference type="RefSeq" id="WP_091910009.1">
    <property type="nucleotide sequence ID" value="NZ_FNLO01000009.1"/>
</dbReference>
<gene>
    <name evidence="1" type="ORF">SAMN05216551_10921</name>
</gene>
<organism evidence="1 2">
    <name type="scientific">Chitinasiproducens palmae</name>
    <dbReference type="NCBI Taxonomy" id="1770053"/>
    <lineage>
        <taxon>Bacteria</taxon>
        <taxon>Pseudomonadati</taxon>
        <taxon>Pseudomonadota</taxon>
        <taxon>Betaproteobacteria</taxon>
        <taxon>Burkholderiales</taxon>
        <taxon>Burkholderiaceae</taxon>
        <taxon>Chitinasiproducens</taxon>
    </lineage>
</organism>
<dbReference type="Proteomes" id="UP000243719">
    <property type="component" value="Unassembled WGS sequence"/>
</dbReference>